<protein>
    <submittedName>
        <fullName evidence="3">Uncharacterized protein</fullName>
    </submittedName>
</protein>
<evidence type="ECO:0000256" key="1">
    <source>
        <dbReference type="SAM" id="MobiDB-lite"/>
    </source>
</evidence>
<reference evidence="3 4" key="1">
    <citation type="submission" date="2024-07" db="EMBL/GenBank/DDBJ databases">
        <title>Section-level genome sequencing and comparative genomics of Aspergillus sections Usti and Cavernicolus.</title>
        <authorList>
            <consortium name="Lawrence Berkeley National Laboratory"/>
            <person name="Nybo J.L."/>
            <person name="Vesth T.C."/>
            <person name="Theobald S."/>
            <person name="Frisvad J.C."/>
            <person name="Larsen T.O."/>
            <person name="Kjaerboelling I."/>
            <person name="Rothschild-Mancinelli K."/>
            <person name="Lyhne E.K."/>
            <person name="Kogle M.E."/>
            <person name="Barry K."/>
            <person name="Clum A."/>
            <person name="Na H."/>
            <person name="Ledsgaard L."/>
            <person name="Lin J."/>
            <person name="Lipzen A."/>
            <person name="Kuo A."/>
            <person name="Riley R."/>
            <person name="Mondo S."/>
            <person name="Labutti K."/>
            <person name="Haridas S."/>
            <person name="Pangalinan J."/>
            <person name="Salamov A.A."/>
            <person name="Simmons B.A."/>
            <person name="Magnuson J.K."/>
            <person name="Chen J."/>
            <person name="Drula E."/>
            <person name="Henrissat B."/>
            <person name="Wiebenga A."/>
            <person name="Lubbers R.J."/>
            <person name="Gomes A.C."/>
            <person name="Makela M.R."/>
            <person name="Stajich J."/>
            <person name="Grigoriev I.V."/>
            <person name="Mortensen U.H."/>
            <person name="De Vries R.P."/>
            <person name="Baker S.E."/>
            <person name="Andersen M.R."/>
        </authorList>
    </citation>
    <scope>NUCLEOTIDE SEQUENCE [LARGE SCALE GENOMIC DNA]</scope>
    <source>
        <strain evidence="3 4">CBS 209.92</strain>
    </source>
</reference>
<accession>A0ABR4GDU3</accession>
<evidence type="ECO:0000313" key="4">
    <source>
        <dbReference type="Proteomes" id="UP001610563"/>
    </source>
</evidence>
<keyword evidence="4" id="KW-1185">Reference proteome</keyword>
<gene>
    <name evidence="3" type="ORF">BJX66DRAFT_128625</name>
</gene>
<evidence type="ECO:0000256" key="2">
    <source>
        <dbReference type="SAM" id="Phobius"/>
    </source>
</evidence>
<keyword evidence="2" id="KW-1133">Transmembrane helix</keyword>
<organism evidence="3 4">
    <name type="scientific">Aspergillus keveii</name>
    <dbReference type="NCBI Taxonomy" id="714993"/>
    <lineage>
        <taxon>Eukaryota</taxon>
        <taxon>Fungi</taxon>
        <taxon>Dikarya</taxon>
        <taxon>Ascomycota</taxon>
        <taxon>Pezizomycotina</taxon>
        <taxon>Eurotiomycetes</taxon>
        <taxon>Eurotiomycetidae</taxon>
        <taxon>Eurotiales</taxon>
        <taxon>Aspergillaceae</taxon>
        <taxon>Aspergillus</taxon>
        <taxon>Aspergillus subgen. Nidulantes</taxon>
    </lineage>
</organism>
<evidence type="ECO:0000313" key="3">
    <source>
        <dbReference type="EMBL" id="KAL2796725.1"/>
    </source>
</evidence>
<comment type="caution">
    <text evidence="3">The sequence shown here is derived from an EMBL/GenBank/DDBJ whole genome shotgun (WGS) entry which is preliminary data.</text>
</comment>
<feature type="transmembrane region" description="Helical" evidence="2">
    <location>
        <begin position="78"/>
        <end position="100"/>
    </location>
</feature>
<feature type="region of interest" description="Disordered" evidence="1">
    <location>
        <begin position="51"/>
        <end position="72"/>
    </location>
</feature>
<dbReference type="Proteomes" id="UP001610563">
    <property type="component" value="Unassembled WGS sequence"/>
</dbReference>
<keyword evidence="2" id="KW-0812">Transmembrane</keyword>
<proteinExistence type="predicted"/>
<dbReference type="EMBL" id="JBFTWV010000024">
    <property type="protein sequence ID" value="KAL2796725.1"/>
    <property type="molecule type" value="Genomic_DNA"/>
</dbReference>
<name>A0ABR4GDU3_9EURO</name>
<keyword evidence="2" id="KW-0472">Membrane</keyword>
<feature type="compositionally biased region" description="Basic residues" evidence="1">
    <location>
        <begin position="57"/>
        <end position="72"/>
    </location>
</feature>
<sequence>MKLSRYFAPHHARLTCLALGIFEPPSLDVVGPTFALLVSLHPSSIPHLFPVSSSNTAKRKRNSESKKQRRRTKKKDNCISLVLEEVIYLSLVTYTLALLIPSRIFTVTEHTWLSPILPHGRPSANVSFGLPFPPSLLFHLYTGAHLCPWRNRHRAAGLSGTWKSDRCGSRHFRVTFLP</sequence>